<feature type="chain" id="PRO_5045316286" description="Porin domain-containing protein" evidence="1">
    <location>
        <begin position="36"/>
        <end position="414"/>
    </location>
</feature>
<name>A0ABQ6FA79_9RHOO</name>
<keyword evidence="4" id="KW-1185">Reference proteome</keyword>
<dbReference type="RefSeq" id="WP_284187783.1">
    <property type="nucleotide sequence ID" value="NZ_BSPX01000025.1"/>
</dbReference>
<protein>
    <recommendedName>
        <fullName evidence="2">Porin domain-containing protein</fullName>
    </recommendedName>
</protein>
<dbReference type="Pfam" id="PF13609">
    <property type="entry name" value="Porin_4"/>
    <property type="match status" value="1"/>
</dbReference>
<dbReference type="InterPro" id="IPR033900">
    <property type="entry name" value="Gram_neg_porin_domain"/>
</dbReference>
<evidence type="ECO:0000259" key="2">
    <source>
        <dbReference type="Pfam" id="PF13609"/>
    </source>
</evidence>
<evidence type="ECO:0000313" key="3">
    <source>
        <dbReference type="EMBL" id="GLT22478.1"/>
    </source>
</evidence>
<proteinExistence type="predicted"/>
<sequence>MDSFQNAPALQPRRRRNLRPLLAAILLSLTGGASAADEPPRFALSGFGTFGLTRSDKDNYRFHSSSTQPSTMPGQNFDPSTDSVLGVQGTARLSDKFDLTVQAVSRQAAGYDYTPHITWAYLHYRPTPALSLRAGRTTTPFFMFSDSLNVNYATPWLRPPAEVYSLNPFSDLDGVDAIYRAPLGQMDLEIQGLVGQSAVLTRSASGRLRNARALRVGLAGTGFSAQAGYTRTDLHLNWTDGFHQALRRQLIAAGEADAADELSGTHASAEFFSAGFQWEKNNWITIAEFAKRKVDRYISTAHGWYLTVGHRIDAFTPYVTYANQNQDTPAFCTPVPAIHAPLVGIYNNSRNTAQHTLAFGTRWDVARSIALKGQIERITPAPQSRGLFPSDTLADYLRPTTPVHVLSLSVDFVF</sequence>
<evidence type="ECO:0000313" key="4">
    <source>
        <dbReference type="Proteomes" id="UP001157167"/>
    </source>
</evidence>
<accession>A0ABQ6FA79</accession>
<keyword evidence="1" id="KW-0732">Signal</keyword>
<reference evidence="4" key="1">
    <citation type="journal article" date="2019" name="Int. J. Syst. Evol. Microbiol.">
        <title>The Global Catalogue of Microorganisms (GCM) 10K type strain sequencing project: providing services to taxonomists for standard genome sequencing and annotation.</title>
        <authorList>
            <consortium name="The Broad Institute Genomics Platform"/>
            <consortium name="The Broad Institute Genome Sequencing Center for Infectious Disease"/>
            <person name="Wu L."/>
            <person name="Ma J."/>
        </authorList>
    </citation>
    <scope>NUCLEOTIDE SEQUENCE [LARGE SCALE GENOMIC DNA]</scope>
    <source>
        <strain evidence="4">NBRC 102407</strain>
    </source>
</reference>
<feature type="domain" description="Porin" evidence="2">
    <location>
        <begin position="23"/>
        <end position="373"/>
    </location>
</feature>
<dbReference type="EMBL" id="BSPX01000025">
    <property type="protein sequence ID" value="GLT22478.1"/>
    <property type="molecule type" value="Genomic_DNA"/>
</dbReference>
<evidence type="ECO:0000256" key="1">
    <source>
        <dbReference type="SAM" id="SignalP"/>
    </source>
</evidence>
<comment type="caution">
    <text evidence="3">The sequence shown here is derived from an EMBL/GenBank/DDBJ whole genome shotgun (WGS) entry which is preliminary data.</text>
</comment>
<gene>
    <name evidence="3" type="ORF">GCM10007933_19380</name>
</gene>
<dbReference type="Gene3D" id="2.40.160.10">
    <property type="entry name" value="Porin"/>
    <property type="match status" value="1"/>
</dbReference>
<feature type="signal peptide" evidence="1">
    <location>
        <begin position="1"/>
        <end position="35"/>
    </location>
</feature>
<organism evidence="3 4">
    <name type="scientific">Zoogloea oryzae</name>
    <dbReference type="NCBI Taxonomy" id="310767"/>
    <lineage>
        <taxon>Bacteria</taxon>
        <taxon>Pseudomonadati</taxon>
        <taxon>Pseudomonadota</taxon>
        <taxon>Betaproteobacteria</taxon>
        <taxon>Rhodocyclales</taxon>
        <taxon>Zoogloeaceae</taxon>
        <taxon>Zoogloea</taxon>
    </lineage>
</organism>
<dbReference type="SUPFAM" id="SSF56935">
    <property type="entry name" value="Porins"/>
    <property type="match status" value="1"/>
</dbReference>
<dbReference type="InterPro" id="IPR023614">
    <property type="entry name" value="Porin_dom_sf"/>
</dbReference>
<dbReference type="Proteomes" id="UP001157167">
    <property type="component" value="Unassembled WGS sequence"/>
</dbReference>